<keyword evidence="4" id="KW-1185">Reference proteome</keyword>
<gene>
    <name evidence="3" type="ORF">GCM10009767_06940</name>
</gene>
<dbReference type="RefSeq" id="WP_344119838.1">
    <property type="nucleotide sequence ID" value="NZ_BAAAOA010000008.1"/>
</dbReference>
<keyword evidence="2" id="KW-1133">Transmembrane helix</keyword>
<comment type="caution">
    <text evidence="3">The sequence shown here is derived from an EMBL/GenBank/DDBJ whole genome shotgun (WGS) entry which is preliminary data.</text>
</comment>
<feature type="region of interest" description="Disordered" evidence="1">
    <location>
        <begin position="1"/>
        <end position="46"/>
    </location>
</feature>
<reference evidence="3 4" key="1">
    <citation type="journal article" date="2019" name="Int. J. Syst. Evol. Microbiol.">
        <title>The Global Catalogue of Microorganisms (GCM) 10K type strain sequencing project: providing services to taxonomists for standard genome sequencing and annotation.</title>
        <authorList>
            <consortium name="The Broad Institute Genomics Platform"/>
            <consortium name="The Broad Institute Genome Sequencing Center for Infectious Disease"/>
            <person name="Wu L."/>
            <person name="Ma J."/>
        </authorList>
    </citation>
    <scope>NUCLEOTIDE SEQUENCE [LARGE SCALE GENOMIC DNA]</scope>
    <source>
        <strain evidence="3 4">JCM 14735</strain>
    </source>
</reference>
<evidence type="ECO:0000313" key="4">
    <source>
        <dbReference type="Proteomes" id="UP001501204"/>
    </source>
</evidence>
<evidence type="ECO:0000256" key="2">
    <source>
        <dbReference type="SAM" id="Phobius"/>
    </source>
</evidence>
<dbReference type="Proteomes" id="UP001501204">
    <property type="component" value="Unassembled WGS sequence"/>
</dbReference>
<name>A0ABN2K8N4_9MICC</name>
<evidence type="ECO:0000313" key="3">
    <source>
        <dbReference type="EMBL" id="GAA1750642.1"/>
    </source>
</evidence>
<feature type="compositionally biased region" description="Polar residues" evidence="1">
    <location>
        <begin position="18"/>
        <end position="29"/>
    </location>
</feature>
<dbReference type="EMBL" id="BAAAOA010000008">
    <property type="protein sequence ID" value="GAA1750642.1"/>
    <property type="molecule type" value="Genomic_DNA"/>
</dbReference>
<proteinExistence type="predicted"/>
<keyword evidence="2" id="KW-0472">Membrane</keyword>
<keyword evidence="2" id="KW-0812">Transmembrane</keyword>
<evidence type="ECO:0000256" key="1">
    <source>
        <dbReference type="SAM" id="MobiDB-lite"/>
    </source>
</evidence>
<organism evidence="3 4">
    <name type="scientific">Kocuria aegyptia</name>
    <dbReference type="NCBI Taxonomy" id="330943"/>
    <lineage>
        <taxon>Bacteria</taxon>
        <taxon>Bacillati</taxon>
        <taxon>Actinomycetota</taxon>
        <taxon>Actinomycetes</taxon>
        <taxon>Micrococcales</taxon>
        <taxon>Micrococcaceae</taxon>
        <taxon>Kocuria</taxon>
    </lineage>
</organism>
<accession>A0ABN2K8N4</accession>
<feature type="transmembrane region" description="Helical" evidence="2">
    <location>
        <begin position="54"/>
        <end position="81"/>
    </location>
</feature>
<feature type="transmembrane region" description="Helical" evidence="2">
    <location>
        <begin position="87"/>
        <end position="111"/>
    </location>
</feature>
<sequence length="131" mass="13968">MTSPPQGPGNPGHPYEPSRSTPHYYTSGGQPEGTGRDPGRRRGAVPVPPQLKRLLGLTVASGALYAALGIVLAILSVLGFLGNLFGFWLYGQWAIALIAIGIAFIAVNIAWPVTALQAPTRDWSTAQRYTR</sequence>
<protein>
    <submittedName>
        <fullName evidence="3">Uncharacterized protein</fullName>
    </submittedName>
</protein>